<evidence type="ECO:0000256" key="2">
    <source>
        <dbReference type="ARBA" id="ARBA00011036"/>
    </source>
</evidence>
<evidence type="ECO:0000256" key="1">
    <source>
        <dbReference type="ARBA" id="ARBA00004141"/>
    </source>
</evidence>
<comment type="similarity">
    <text evidence="2">Belongs to the ammonium transporter (TC 2.A.49) family. Rh subfamily.</text>
</comment>
<dbReference type="GO" id="GO:0097272">
    <property type="term" value="P:ammonium homeostasis"/>
    <property type="evidence" value="ECO:0007669"/>
    <property type="project" value="TreeGrafter"/>
</dbReference>
<accession>A0A8D0B2S7</accession>
<dbReference type="OMA" id="IHVFATY"/>
<dbReference type="InterPro" id="IPR002229">
    <property type="entry name" value="RhesusRHD"/>
</dbReference>
<dbReference type="GO" id="GO:0005886">
    <property type="term" value="C:plasma membrane"/>
    <property type="evidence" value="ECO:0007669"/>
    <property type="project" value="InterPro"/>
</dbReference>
<evidence type="ECO:0000313" key="9">
    <source>
        <dbReference type="Proteomes" id="UP000694421"/>
    </source>
</evidence>
<feature type="transmembrane region" description="Helical" evidence="6">
    <location>
        <begin position="111"/>
        <end position="130"/>
    </location>
</feature>
<dbReference type="InterPro" id="IPR024041">
    <property type="entry name" value="NH4_transpt_AmtB-like_dom"/>
</dbReference>
<reference evidence="8" key="1">
    <citation type="submission" date="2025-08" db="UniProtKB">
        <authorList>
            <consortium name="Ensembl"/>
        </authorList>
    </citation>
    <scope>IDENTIFICATION</scope>
</reference>
<dbReference type="PANTHER" id="PTHR11730">
    <property type="entry name" value="AMMONIUM TRANSPORTER"/>
    <property type="match status" value="1"/>
</dbReference>
<feature type="domain" description="Ammonium transporter AmtB-like" evidence="7">
    <location>
        <begin position="30"/>
        <end position="385"/>
    </location>
</feature>
<keyword evidence="5 6" id="KW-0472">Membrane</keyword>
<evidence type="ECO:0000256" key="3">
    <source>
        <dbReference type="ARBA" id="ARBA00022692"/>
    </source>
</evidence>
<proteinExistence type="inferred from homology"/>
<dbReference type="PRINTS" id="PR00342">
    <property type="entry name" value="RHESUSRHD"/>
</dbReference>
<dbReference type="Gene3D" id="1.10.3430.10">
    <property type="entry name" value="Ammonium transporter AmtB like domains"/>
    <property type="match status" value="1"/>
</dbReference>
<keyword evidence="4 6" id="KW-1133">Transmembrane helix</keyword>
<dbReference type="PANTHER" id="PTHR11730:SF43">
    <property type="entry name" value="BLOOD GROUP RH(CE) POLYPEPTIDE-RELATED"/>
    <property type="match status" value="1"/>
</dbReference>
<feature type="transmembrane region" description="Helical" evidence="6">
    <location>
        <begin position="79"/>
        <end position="99"/>
    </location>
</feature>
<dbReference type="Proteomes" id="UP000694421">
    <property type="component" value="Unplaced"/>
</dbReference>
<dbReference type="GO" id="GO:0008519">
    <property type="term" value="F:ammonium channel activity"/>
    <property type="evidence" value="ECO:0007669"/>
    <property type="project" value="InterPro"/>
</dbReference>
<dbReference type="AlphaFoldDB" id="A0A8D0B2S7"/>
<feature type="transmembrane region" description="Helical" evidence="6">
    <location>
        <begin position="205"/>
        <end position="224"/>
    </location>
</feature>
<reference evidence="8" key="2">
    <citation type="submission" date="2025-09" db="UniProtKB">
        <authorList>
            <consortium name="Ensembl"/>
        </authorList>
    </citation>
    <scope>IDENTIFICATION</scope>
</reference>
<evidence type="ECO:0000259" key="7">
    <source>
        <dbReference type="Pfam" id="PF00909"/>
    </source>
</evidence>
<feature type="transmembrane region" description="Helical" evidence="6">
    <location>
        <begin position="329"/>
        <end position="349"/>
    </location>
</feature>
<dbReference type="SUPFAM" id="SSF111352">
    <property type="entry name" value="Ammonium transporter"/>
    <property type="match status" value="1"/>
</dbReference>
<name>A0A8D0B2S7_SALMN</name>
<sequence length="440" mass="48204">MASQYPPSLRIHLPLLLLLLQVGFILIFLFFISYDHNNKEEDLAIYPALQDVNVMVVSGFAFLLAFLRRYGFSSTGFTLLLAALGVQWTVIVDGFLFNFSGGKVKINLQSILTAIMSVTAVLISSGAVLGKVNLLQLIWMAMVELTAFTVNRWIAVDILKIGNHESLMHVHLFGTYFGLMASWKCCHSLMPKLEKQRSQPVSDKFAMLGTLFLWVFWPTFNSALLKDGVEKGTAIYNTYFAIAASTLTAFSFSVATNSNGKLCMADIQTATLAGGVALGFPAPIIQHPWIAIVLGLLAGAISVAAVSLSQKCLESAIGIHDTRGVHYTFGLPSLLGGIVHVILIVIDNWENLSVLGYSALIKIGALSLSIAIGLVAGVTTGFSLKCKLWKAVPVKKYFDDQAYWEVRQRFSPAILLQFKKSRDNVAIKTPCPLLYLKLFV</sequence>
<evidence type="ECO:0000256" key="4">
    <source>
        <dbReference type="ARBA" id="ARBA00022989"/>
    </source>
</evidence>
<dbReference type="Ensembl" id="ENSSMRT00000001728.1">
    <property type="protein sequence ID" value="ENSSMRP00000001440.1"/>
    <property type="gene ID" value="ENSSMRG00000001254.1"/>
</dbReference>
<dbReference type="GeneTree" id="ENSGT00950000182844"/>
<dbReference type="FunFam" id="1.10.3430.10:FF:000009">
    <property type="entry name" value="Blood group Rh(D) polypeptide"/>
    <property type="match status" value="1"/>
</dbReference>
<dbReference type="Pfam" id="PF00909">
    <property type="entry name" value="Ammonium_transp"/>
    <property type="match status" value="1"/>
</dbReference>
<feature type="transmembrane region" description="Helical" evidence="6">
    <location>
        <begin position="44"/>
        <end position="67"/>
    </location>
</feature>
<evidence type="ECO:0000256" key="5">
    <source>
        <dbReference type="ARBA" id="ARBA00023136"/>
    </source>
</evidence>
<keyword evidence="3 6" id="KW-0812">Transmembrane</keyword>
<dbReference type="InterPro" id="IPR029020">
    <property type="entry name" value="Ammonium/urea_transptr"/>
</dbReference>
<keyword evidence="9" id="KW-1185">Reference proteome</keyword>
<protein>
    <recommendedName>
        <fullName evidence="7">Ammonium transporter AmtB-like domain-containing protein</fullName>
    </recommendedName>
</protein>
<feature type="transmembrane region" description="Helical" evidence="6">
    <location>
        <begin position="167"/>
        <end position="185"/>
    </location>
</feature>
<organism evidence="8 9">
    <name type="scientific">Salvator merianae</name>
    <name type="common">Argentine black and white tegu</name>
    <name type="synonym">Tupinambis merianae</name>
    <dbReference type="NCBI Taxonomy" id="96440"/>
    <lineage>
        <taxon>Eukaryota</taxon>
        <taxon>Metazoa</taxon>
        <taxon>Chordata</taxon>
        <taxon>Craniata</taxon>
        <taxon>Vertebrata</taxon>
        <taxon>Euteleostomi</taxon>
        <taxon>Lepidosauria</taxon>
        <taxon>Squamata</taxon>
        <taxon>Bifurcata</taxon>
        <taxon>Unidentata</taxon>
        <taxon>Episquamata</taxon>
        <taxon>Laterata</taxon>
        <taxon>Teiioidea</taxon>
        <taxon>Teiidae</taxon>
        <taxon>Salvator</taxon>
    </lineage>
</organism>
<comment type="subcellular location">
    <subcellularLocation>
        <location evidence="1">Membrane</location>
        <topology evidence="1">Multi-pass membrane protein</topology>
    </subcellularLocation>
</comment>
<feature type="transmembrane region" description="Helical" evidence="6">
    <location>
        <begin position="137"/>
        <end position="155"/>
    </location>
</feature>
<feature type="transmembrane region" description="Helical" evidence="6">
    <location>
        <begin position="236"/>
        <end position="255"/>
    </location>
</feature>
<evidence type="ECO:0000313" key="8">
    <source>
        <dbReference type="Ensembl" id="ENSSMRP00000001440.1"/>
    </source>
</evidence>
<feature type="transmembrane region" description="Helical" evidence="6">
    <location>
        <begin position="12"/>
        <end position="32"/>
    </location>
</feature>
<feature type="transmembrane region" description="Helical" evidence="6">
    <location>
        <begin position="288"/>
        <end position="308"/>
    </location>
</feature>
<evidence type="ECO:0000256" key="6">
    <source>
        <dbReference type="SAM" id="Phobius"/>
    </source>
</evidence>
<feature type="transmembrane region" description="Helical" evidence="6">
    <location>
        <begin position="355"/>
        <end position="378"/>
    </location>
</feature>